<keyword evidence="2" id="KW-1185">Reference proteome</keyword>
<name>A0ABQ0BEL4_9FIRM</name>
<reference evidence="1 2" key="1">
    <citation type="submission" date="2024-04" db="EMBL/GenBank/DDBJ databases">
        <title>Defined microbial consortia suppress multidrug-resistant proinflammatory Enterobacteriaceae via ecological control.</title>
        <authorList>
            <person name="Furuichi M."/>
            <person name="Kawaguchi T."/>
            <person name="Pust M."/>
            <person name="Yasuma K."/>
            <person name="Plichta D."/>
            <person name="Hasegawa N."/>
            <person name="Ohya T."/>
            <person name="Bhattarai S."/>
            <person name="Sasajima S."/>
            <person name="Aoto Y."/>
            <person name="Tuganbaev T."/>
            <person name="Yaginuma M."/>
            <person name="Ueda M."/>
            <person name="Okahashi N."/>
            <person name="Amafuji K."/>
            <person name="Kiridooshi Y."/>
            <person name="Sugita K."/>
            <person name="Strazar M."/>
            <person name="Skelly A."/>
            <person name="Suda W."/>
            <person name="Hattori M."/>
            <person name="Nakamoto N."/>
            <person name="Caballero S."/>
            <person name="Norman J."/>
            <person name="Olle B."/>
            <person name="Tanoue T."/>
            <person name="Arita M."/>
            <person name="Bucci V."/>
            <person name="Atarashi K."/>
            <person name="Xavier R."/>
            <person name="Honda K."/>
        </authorList>
    </citation>
    <scope>NUCLEOTIDE SEQUENCE [LARGE SCALE GENOMIC DNA]</scope>
    <source>
        <strain evidence="2">k04-0078-D8-1</strain>
    </source>
</reference>
<proteinExistence type="predicted"/>
<organism evidence="1 2">
    <name type="scientific">Blautia hominis</name>
    <dbReference type="NCBI Taxonomy" id="2025493"/>
    <lineage>
        <taxon>Bacteria</taxon>
        <taxon>Bacillati</taxon>
        <taxon>Bacillota</taxon>
        <taxon>Clostridia</taxon>
        <taxon>Lachnospirales</taxon>
        <taxon>Lachnospiraceae</taxon>
        <taxon>Blautia</taxon>
    </lineage>
</organism>
<accession>A0ABQ0BEL4</accession>
<evidence type="ECO:0000313" key="1">
    <source>
        <dbReference type="EMBL" id="GAA6409888.1"/>
    </source>
</evidence>
<dbReference type="Proteomes" id="UP001600943">
    <property type="component" value="Unassembled WGS sequence"/>
</dbReference>
<gene>
    <name evidence="1" type="ORF">K040078D81_40050</name>
</gene>
<sequence length="62" mass="7235">MFDLDNQKEQEINRIVTILKQIDLPDILLLTRDANTLLLRQQEVSRQEDILDKKVTTDKKAG</sequence>
<comment type="caution">
    <text evidence="1">The sequence shown here is derived from an EMBL/GenBank/DDBJ whole genome shotgun (WGS) entry which is preliminary data.</text>
</comment>
<dbReference type="EMBL" id="BAABYW010000001">
    <property type="protein sequence ID" value="GAA6409888.1"/>
    <property type="molecule type" value="Genomic_DNA"/>
</dbReference>
<evidence type="ECO:0000313" key="2">
    <source>
        <dbReference type="Proteomes" id="UP001600943"/>
    </source>
</evidence>
<protein>
    <submittedName>
        <fullName evidence="1">Uncharacterized protein</fullName>
    </submittedName>
</protein>
<dbReference type="RefSeq" id="WP_390407954.1">
    <property type="nucleotide sequence ID" value="NZ_BAABYW010000001.1"/>
</dbReference>